<protein>
    <submittedName>
        <fullName evidence="1">Uncharacterized protein</fullName>
    </submittedName>
</protein>
<dbReference type="AlphaFoldDB" id="A0A6C0F240"/>
<dbReference type="EMBL" id="MN739011">
    <property type="protein sequence ID" value="QHT34961.1"/>
    <property type="molecule type" value="Genomic_DNA"/>
</dbReference>
<proteinExistence type="predicted"/>
<organism evidence="1">
    <name type="scientific">viral metagenome</name>
    <dbReference type="NCBI Taxonomy" id="1070528"/>
    <lineage>
        <taxon>unclassified sequences</taxon>
        <taxon>metagenomes</taxon>
        <taxon>organismal metagenomes</taxon>
    </lineage>
</organism>
<name>A0A6C0F240_9ZZZZ</name>
<sequence length="244" mass="28314">MSCINYITGGRLGDFFQQLSVVYEYYLKTGKKGIIYLDDTLGDKFRFGAAKALEDIREIIALQPYIKDVRLHNGEQFDVDLTLWRAHIFRSNSYSEVMEAIYKVEYGKRKWLLNIPIDTRWSDITVINTVDYRFPNRKSDIAFFNTLDLSKTIFVSFSEEQYNIFVMNIPLPIQIPFYRPADLMEVCIILNSCKLMAGSLSAFMTFATALHKDCVYPADTVNLMYNMDKHMPMIKYTTPDGSKN</sequence>
<reference evidence="1" key="1">
    <citation type="journal article" date="2020" name="Nature">
        <title>Giant virus diversity and host interactions through global metagenomics.</title>
        <authorList>
            <person name="Schulz F."/>
            <person name="Roux S."/>
            <person name="Paez-Espino D."/>
            <person name="Jungbluth S."/>
            <person name="Walsh D.A."/>
            <person name="Denef V.J."/>
            <person name="McMahon K.D."/>
            <person name="Konstantinidis K.T."/>
            <person name="Eloe-Fadrosh E.A."/>
            <person name="Kyrpides N.C."/>
            <person name="Woyke T."/>
        </authorList>
    </citation>
    <scope>NUCLEOTIDE SEQUENCE</scope>
    <source>
        <strain evidence="1">GVMAG-M-3300009180-1</strain>
    </source>
</reference>
<evidence type="ECO:0000313" key="1">
    <source>
        <dbReference type="EMBL" id="QHT34961.1"/>
    </source>
</evidence>
<accession>A0A6C0F240</accession>